<proteinExistence type="predicted"/>
<dbReference type="InterPro" id="IPR041664">
    <property type="entry name" value="AAA_16"/>
</dbReference>
<dbReference type="SUPFAM" id="SSF48452">
    <property type="entry name" value="TPR-like"/>
    <property type="match status" value="1"/>
</dbReference>
<gene>
    <name evidence="4" type="ORF">G1H10_21265</name>
</gene>
<keyword evidence="1" id="KW-0547">Nucleotide-binding</keyword>
<organism evidence="4 5">
    <name type="scientific">Phytoactinopolyspora halotolerans</name>
    <dbReference type="NCBI Taxonomy" id="1981512"/>
    <lineage>
        <taxon>Bacteria</taxon>
        <taxon>Bacillati</taxon>
        <taxon>Actinomycetota</taxon>
        <taxon>Actinomycetes</taxon>
        <taxon>Jiangellales</taxon>
        <taxon>Jiangellaceae</taxon>
        <taxon>Phytoactinopolyspora</taxon>
    </lineage>
</organism>
<comment type="caution">
    <text evidence="4">The sequence shown here is derived from an EMBL/GenBank/DDBJ whole genome shotgun (WGS) entry which is preliminary data.</text>
</comment>
<reference evidence="4 5" key="1">
    <citation type="submission" date="2020-02" db="EMBL/GenBank/DDBJ databases">
        <authorList>
            <person name="Li X.-J."/>
            <person name="Han X.-M."/>
        </authorList>
    </citation>
    <scope>NUCLEOTIDE SEQUENCE [LARGE SCALE GENOMIC DNA]</scope>
    <source>
        <strain evidence="4 5">CCTCC AB 2017055</strain>
    </source>
</reference>
<dbReference type="Proteomes" id="UP000475214">
    <property type="component" value="Unassembled WGS sequence"/>
</dbReference>
<dbReference type="PRINTS" id="PR00038">
    <property type="entry name" value="HTHLUXR"/>
</dbReference>
<dbReference type="RefSeq" id="WP_163741498.1">
    <property type="nucleotide sequence ID" value="NZ_JAAGOA010000016.1"/>
</dbReference>
<dbReference type="GO" id="GO:0003677">
    <property type="term" value="F:DNA binding"/>
    <property type="evidence" value="ECO:0007669"/>
    <property type="project" value="InterPro"/>
</dbReference>
<dbReference type="InterPro" id="IPR000792">
    <property type="entry name" value="Tscrpt_reg_LuxR_C"/>
</dbReference>
<dbReference type="GO" id="GO:0005524">
    <property type="term" value="F:ATP binding"/>
    <property type="evidence" value="ECO:0007669"/>
    <property type="project" value="UniProtKB-KW"/>
</dbReference>
<dbReference type="GO" id="GO:0006355">
    <property type="term" value="P:regulation of DNA-templated transcription"/>
    <property type="evidence" value="ECO:0007669"/>
    <property type="project" value="InterPro"/>
</dbReference>
<dbReference type="CDD" id="cd06170">
    <property type="entry name" value="LuxR_C_like"/>
    <property type="match status" value="1"/>
</dbReference>
<dbReference type="PROSITE" id="PS50043">
    <property type="entry name" value="HTH_LUXR_2"/>
    <property type="match status" value="1"/>
</dbReference>
<dbReference type="SUPFAM" id="SSF46894">
    <property type="entry name" value="C-terminal effector domain of the bipartite response regulators"/>
    <property type="match status" value="1"/>
</dbReference>
<evidence type="ECO:0000313" key="4">
    <source>
        <dbReference type="EMBL" id="NEE02698.1"/>
    </source>
</evidence>
<keyword evidence="5" id="KW-1185">Reference proteome</keyword>
<evidence type="ECO:0000256" key="1">
    <source>
        <dbReference type="ARBA" id="ARBA00022741"/>
    </source>
</evidence>
<dbReference type="PANTHER" id="PTHR16305">
    <property type="entry name" value="TESTICULAR SOLUBLE ADENYLYL CYCLASE"/>
    <property type="match status" value="1"/>
</dbReference>
<feature type="domain" description="HTH luxR-type" evidence="3">
    <location>
        <begin position="908"/>
        <end position="973"/>
    </location>
</feature>
<dbReference type="Pfam" id="PF13191">
    <property type="entry name" value="AAA_16"/>
    <property type="match status" value="1"/>
</dbReference>
<dbReference type="Gene3D" id="1.10.10.10">
    <property type="entry name" value="Winged helix-like DNA-binding domain superfamily/Winged helix DNA-binding domain"/>
    <property type="match status" value="1"/>
</dbReference>
<dbReference type="Gene3D" id="1.25.40.10">
    <property type="entry name" value="Tetratricopeptide repeat domain"/>
    <property type="match status" value="2"/>
</dbReference>
<dbReference type="InterPro" id="IPR036388">
    <property type="entry name" value="WH-like_DNA-bd_sf"/>
</dbReference>
<evidence type="ECO:0000259" key="3">
    <source>
        <dbReference type="PROSITE" id="PS50043"/>
    </source>
</evidence>
<dbReference type="SMART" id="SM00421">
    <property type="entry name" value="HTH_LUXR"/>
    <property type="match status" value="1"/>
</dbReference>
<evidence type="ECO:0000256" key="2">
    <source>
        <dbReference type="ARBA" id="ARBA00022840"/>
    </source>
</evidence>
<dbReference type="SUPFAM" id="SSF52540">
    <property type="entry name" value="P-loop containing nucleoside triphosphate hydrolases"/>
    <property type="match status" value="1"/>
</dbReference>
<dbReference type="Pfam" id="PF00196">
    <property type="entry name" value="GerE"/>
    <property type="match status" value="1"/>
</dbReference>
<name>A0A6L9SDS1_9ACTN</name>
<dbReference type="PANTHER" id="PTHR16305:SF35">
    <property type="entry name" value="TRANSCRIPTIONAL ACTIVATOR DOMAIN"/>
    <property type="match status" value="1"/>
</dbReference>
<dbReference type="InterPro" id="IPR016032">
    <property type="entry name" value="Sig_transdc_resp-reg_C-effctor"/>
</dbReference>
<dbReference type="GO" id="GO:0004016">
    <property type="term" value="F:adenylate cyclase activity"/>
    <property type="evidence" value="ECO:0007669"/>
    <property type="project" value="TreeGrafter"/>
</dbReference>
<protein>
    <submittedName>
        <fullName evidence="4">AAA family ATPase</fullName>
    </submittedName>
</protein>
<keyword evidence="2" id="KW-0067">ATP-binding</keyword>
<dbReference type="InterPro" id="IPR011990">
    <property type="entry name" value="TPR-like_helical_dom_sf"/>
</dbReference>
<dbReference type="InterPro" id="IPR027417">
    <property type="entry name" value="P-loop_NTPase"/>
</dbReference>
<dbReference type="EMBL" id="JAAGOA010000016">
    <property type="protein sequence ID" value="NEE02698.1"/>
    <property type="molecule type" value="Genomic_DNA"/>
</dbReference>
<dbReference type="AlphaFoldDB" id="A0A6L9SDS1"/>
<sequence length="983" mass="106025">MNTWVTRSTLIGREAELADLRAVYKGVSAGEPAAVLVSGEAGIGKTRLVEEFTAEVAAEGTRVVVGQAVELDGEEMAFVPIIGLLNGLLTQLGPEKLVELAGPGGQALTALLPELGGAPDRGAEGRGRLYEVFTTLLERVAAEKPLVAVVEDLQWADGPSRDLLRFFVRSMIGTRVMLVMTIRADEVGRGHPVRSLLAELERSRRGARLDVRRLSREHVAAQLKSIAGREVDQDHIERVWVRSEGVPFYVEELALVDQDGDNGQLPESLRDLLLVRFESMPEPTQRLIRLMSLAGQYVDHSMLEAVAEYDVGSLESALRDAISAGVIVVDGDGYSFRHALLREAVHDDVLPGEHARVHARYARTLEERPALVRDGRVAASIAHHWYFAHDVERAFQWSLRAADELVGEYAHASALLMLERALELWDQVEDPEKASGGTRVDLMLRACKEAGQAGEDERATALARAALEHVDVESEPVLAGEVMGWIGRMMCRTGMHGAVDTLVRAAELIPASPPSVTRAQVLESVAMMLMLEWRYDEALAACDEAEQAAASAEAEHLVASVRITRASVWAEQGRADEAMAEFARARAVQTDVPGTQIRYHVNVSHALNLFGRYSEAVEVATEGKTRAAAVGRKRTQGSMLSGNAAEPLLALGEWDRAERLITRGLELRPATDHVGHLHNLRGRLALWRGELDTAEQIVAELRRGVARNATYPQHSRYIARTYAELLLARGDVDGAWSAVTEVLREPGKADAPGFDLPLAFAGARALAERIRARGLDDAENRADVEWLRGAAARLSESSPMPLWRLLVEAELGGLGCAGDDPAAWDVVLAELSTIEGPVNLISYAKHRKGAALLANGERAAAKVVLHEAAAEARALGATLTLSSIEELCARSGLGLDGPGADGAWGKAETERTFGLTAREREVLTLIAAGKSNREIGEALFISTKTASVHVSNILAKLGVSGRGEAAAVAYREGLAGDVPAPAP</sequence>
<evidence type="ECO:0000313" key="5">
    <source>
        <dbReference type="Proteomes" id="UP000475214"/>
    </source>
</evidence>
<accession>A0A6L9SDS1</accession>
<dbReference type="GO" id="GO:0005737">
    <property type="term" value="C:cytoplasm"/>
    <property type="evidence" value="ECO:0007669"/>
    <property type="project" value="TreeGrafter"/>
</dbReference>
<dbReference type="Gene3D" id="3.40.50.300">
    <property type="entry name" value="P-loop containing nucleotide triphosphate hydrolases"/>
    <property type="match status" value="1"/>
</dbReference>